<dbReference type="CDD" id="cd05254">
    <property type="entry name" value="dTDP_HR_like_SDR_e"/>
    <property type="match status" value="1"/>
</dbReference>
<protein>
    <recommendedName>
        <fullName evidence="5">dTDP-4-dehydrorhamnose reductase</fullName>
        <ecNumber evidence="5">1.1.1.133</ecNumber>
    </recommendedName>
</protein>
<proteinExistence type="inferred from homology"/>
<dbReference type="GO" id="GO:0005829">
    <property type="term" value="C:cytosol"/>
    <property type="evidence" value="ECO:0007669"/>
    <property type="project" value="TreeGrafter"/>
</dbReference>
<dbReference type="GO" id="GO:0019305">
    <property type="term" value="P:dTDP-rhamnose biosynthetic process"/>
    <property type="evidence" value="ECO:0007669"/>
    <property type="project" value="UniProtKB-UniPathway"/>
</dbReference>
<evidence type="ECO:0000313" key="8">
    <source>
        <dbReference type="Proteomes" id="UP000425178"/>
    </source>
</evidence>
<evidence type="ECO:0000313" key="7">
    <source>
        <dbReference type="EMBL" id="QGU03623.1"/>
    </source>
</evidence>
<dbReference type="InterPro" id="IPR011051">
    <property type="entry name" value="RmlC_Cupin_sf"/>
</dbReference>
<dbReference type="GO" id="GO:0008830">
    <property type="term" value="F:dTDP-4-dehydrorhamnose 3,5-epimerase activity"/>
    <property type="evidence" value="ECO:0007669"/>
    <property type="project" value="InterPro"/>
</dbReference>
<dbReference type="SUPFAM" id="SSF51735">
    <property type="entry name" value="NAD(P)-binding Rossmann-fold domains"/>
    <property type="match status" value="1"/>
</dbReference>
<feature type="active site" description="Proton donor" evidence="3">
    <location>
        <position position="127"/>
    </location>
</feature>
<dbReference type="UniPathway" id="UPA00124"/>
<keyword evidence="8" id="KW-1185">Reference proteome</keyword>
<keyword evidence="5" id="KW-0521">NADP</keyword>
<evidence type="ECO:0000256" key="1">
    <source>
        <dbReference type="ARBA" id="ARBA00010154"/>
    </source>
</evidence>
<dbReference type="KEGG" id="ccoe:CETAM_01695"/>
<accession>A0A6B8VHH9</accession>
<dbReference type="Proteomes" id="UP000425178">
    <property type="component" value="Chromosome"/>
</dbReference>
<dbReference type="Pfam" id="PF04321">
    <property type="entry name" value="RmlD_sub_bind"/>
    <property type="match status" value="1"/>
</dbReference>
<dbReference type="Gene3D" id="3.40.50.720">
    <property type="entry name" value="NAD(P)-binding Rossmann-like Domain"/>
    <property type="match status" value="1"/>
</dbReference>
<dbReference type="GO" id="GO:0008831">
    <property type="term" value="F:dTDP-4-dehydrorhamnose reductase activity"/>
    <property type="evidence" value="ECO:0007669"/>
    <property type="project" value="UniProtKB-EC"/>
</dbReference>
<dbReference type="InterPro" id="IPR029903">
    <property type="entry name" value="RmlD-like-bd"/>
</dbReference>
<feature type="site" description="Participates in a stacking interaction with the thymidine ring of dTDP-4-oxo-6-deoxyglucose" evidence="4">
    <location>
        <position position="133"/>
    </location>
</feature>
<dbReference type="NCBIfam" id="TIGR01214">
    <property type="entry name" value="rmlD"/>
    <property type="match status" value="1"/>
</dbReference>
<comment type="function">
    <text evidence="5">Catalyzes the reduction of dTDP-6-deoxy-L-lyxo-4-hexulose to yield dTDP-L-rhamnose.</text>
</comment>
<reference evidence="7 8" key="1">
    <citation type="journal article" date="2021" name="Int. J. Syst. Evol. Microbiol.">
        <title>Classification of three corynebacterial strains isolated from a small paddock in North Rhine-Westphalia: proposal of &lt;i&gt;Corynebacterium kalinowskii&lt;/i&gt; sp. nov., &lt;i&gt;Corynebacterium comes&lt;/i&gt; sp. nov. and &lt;i&gt;Corynebacterium occultum&lt;/i&gt; sp. nov.</title>
        <authorList>
            <person name="Schaffert L."/>
            <person name="Ruwe M."/>
            <person name="Milse J."/>
            <person name="Hanuschka K."/>
            <person name="Ortseifen V."/>
            <person name="Droste J."/>
            <person name="Brandt D."/>
            <person name="Schl L."/>
            <person name="Kutter Y."/>
            <person name="Vinke S."/>
            <person name="Vieh P."/>
            <person name="Jacob L."/>
            <person name="L N.C."/>
            <person name="Schulte-Berndt E."/>
            <person name="Hain C."/>
            <person name="Linder M."/>
            <person name="Schmidt P."/>
            <person name="Wollenschl L."/>
            <person name="Luttermann T."/>
            <person name="Thieme E."/>
            <person name="Hassa J."/>
            <person name="Haak M."/>
            <person name="Wittchen M."/>
            <person name="Mentz A."/>
            <person name="Persicke M."/>
            <person name="Busche T."/>
            <person name="R C."/>
        </authorList>
    </citation>
    <scope>NUCLEOTIDE SEQUENCE [LARGE SCALE GENOMIC DNA]</scope>
    <source>
        <strain evidence="7 8">2019</strain>
    </source>
</reference>
<keyword evidence="5 7" id="KW-0560">Oxidoreductase</keyword>
<dbReference type="EC" id="1.1.1.133" evidence="5"/>
<gene>
    <name evidence="7" type="primary">rmlD</name>
    <name evidence="7" type="ORF">CETAM_01695</name>
</gene>
<feature type="active site" description="Proton acceptor" evidence="3">
    <location>
        <position position="63"/>
    </location>
</feature>
<evidence type="ECO:0000256" key="3">
    <source>
        <dbReference type="PIRSR" id="PIRSR600888-1"/>
    </source>
</evidence>
<comment type="pathway">
    <text evidence="5">Carbohydrate biosynthesis; dTDP-L-rhamnose biosynthesis.</text>
</comment>
<dbReference type="InterPro" id="IPR036291">
    <property type="entry name" value="NAD(P)-bd_dom_sf"/>
</dbReference>
<name>A0A6B8VHH9_9CORY</name>
<dbReference type="AlphaFoldDB" id="A0A6B8VHH9"/>
<evidence type="ECO:0000256" key="5">
    <source>
        <dbReference type="RuleBase" id="RU364082"/>
    </source>
</evidence>
<dbReference type="Gene3D" id="3.90.25.10">
    <property type="entry name" value="UDP-galactose 4-epimerase, domain 1"/>
    <property type="match status" value="1"/>
</dbReference>
<feature type="domain" description="RmlD-like substrate binding" evidence="6">
    <location>
        <begin position="176"/>
        <end position="444"/>
    </location>
</feature>
<organism evidence="7 8">
    <name type="scientific">Corynebacterium comes</name>
    <dbReference type="NCBI Taxonomy" id="2675218"/>
    <lineage>
        <taxon>Bacteria</taxon>
        <taxon>Bacillati</taxon>
        <taxon>Actinomycetota</taxon>
        <taxon>Actinomycetes</taxon>
        <taxon>Mycobacteriales</taxon>
        <taxon>Corynebacteriaceae</taxon>
        <taxon>Corynebacterium</taxon>
    </lineage>
</organism>
<dbReference type="InterPro" id="IPR005913">
    <property type="entry name" value="dTDP_dehydrorham_reduct"/>
</dbReference>
<comment type="similarity">
    <text evidence="1">Belongs to the dTDP-4-dehydrorhamnose 3,5-epimerase family.</text>
</comment>
<evidence type="ECO:0000256" key="4">
    <source>
        <dbReference type="PIRSR" id="PIRSR600888-3"/>
    </source>
</evidence>
<evidence type="ECO:0000259" key="6">
    <source>
        <dbReference type="Pfam" id="PF04321"/>
    </source>
</evidence>
<dbReference type="InterPro" id="IPR000888">
    <property type="entry name" value="RmlC-like"/>
</dbReference>
<sequence length="446" mass="48992">MHIENTDIEGLMVLHLDVHADNRGWFRESWQRETMTALGLPDFRPVQSNVAFNAKAGTTRGLHAEPWDKLVTVGTGRVQGGWCDLREGSPTHGRTVSVEIARDVAVFVPRGVANGYQSLEDATTYLYLVNDHWSPDAAYVNVSLGLIDWPLEPTEVSEKDRTHPLLLDAPSVPPRRILVTGAEGQVGRALRKVLPEAEFVDRDEFDITDPPERPWRQYSAIINAAAYTAVDAAEEDRAPAWAVNAQGPAKLARIAAENNLTLVQLSTDYVFDGTAGRPYTEDDPVGPLSVYGASKAAGEAAAATAPRHYIVRTSWVVGDGKNFVDTMRDLAERDIQPQVVHDQKGRPTFSGDLARGIVHLLRTRPEYGIYHLTGGGDEVGFDELAMAVYTGLHRDPDMVHPVSSEQYFAGKAHAPRPSRSTLSTDKIEATGFVPQNWRVGLALYVL</sequence>
<comment type="similarity">
    <text evidence="2 5">Belongs to the dTDP-4-dehydrorhamnose reductase family.</text>
</comment>
<dbReference type="Gene3D" id="2.60.120.10">
    <property type="entry name" value="Jelly Rolls"/>
    <property type="match status" value="1"/>
</dbReference>
<evidence type="ECO:0000256" key="2">
    <source>
        <dbReference type="ARBA" id="ARBA00010944"/>
    </source>
</evidence>
<dbReference type="InterPro" id="IPR014710">
    <property type="entry name" value="RmlC-like_jellyroll"/>
</dbReference>
<dbReference type="RefSeq" id="WP_156226781.1">
    <property type="nucleotide sequence ID" value="NZ_CP046453.1"/>
</dbReference>
<dbReference type="Pfam" id="PF00908">
    <property type="entry name" value="dTDP_sugar_isom"/>
    <property type="match status" value="1"/>
</dbReference>
<dbReference type="PANTHER" id="PTHR10491">
    <property type="entry name" value="DTDP-4-DEHYDRORHAMNOSE REDUCTASE"/>
    <property type="match status" value="1"/>
</dbReference>
<dbReference type="SUPFAM" id="SSF51182">
    <property type="entry name" value="RmlC-like cupins"/>
    <property type="match status" value="1"/>
</dbReference>
<dbReference type="EMBL" id="CP046453">
    <property type="protein sequence ID" value="QGU03623.1"/>
    <property type="molecule type" value="Genomic_DNA"/>
</dbReference>
<dbReference type="PANTHER" id="PTHR10491:SF4">
    <property type="entry name" value="METHIONINE ADENOSYLTRANSFERASE 2 SUBUNIT BETA"/>
    <property type="match status" value="1"/>
</dbReference>